<feature type="region of interest" description="Disordered" evidence="1">
    <location>
        <begin position="27"/>
        <end position="55"/>
    </location>
</feature>
<dbReference type="AlphaFoldDB" id="A0A0E9Q473"/>
<accession>A0A0E9Q473</accession>
<dbReference type="EMBL" id="GBXM01096876">
    <property type="protein sequence ID" value="JAH11701.1"/>
    <property type="molecule type" value="Transcribed_RNA"/>
</dbReference>
<proteinExistence type="predicted"/>
<evidence type="ECO:0000313" key="2">
    <source>
        <dbReference type="EMBL" id="JAH11701.1"/>
    </source>
</evidence>
<evidence type="ECO:0000256" key="1">
    <source>
        <dbReference type="SAM" id="MobiDB-lite"/>
    </source>
</evidence>
<name>A0A0E9Q473_ANGAN</name>
<sequence length="80" mass="9129">MQLFAHLISVPMPWLSPPAMQPRYKIRRSGRKRRPLKGDHGGAGGEHTCHSQSGGRNRYCHKAVLFFVLCCIVLLPKRYN</sequence>
<reference evidence="2" key="1">
    <citation type="submission" date="2014-11" db="EMBL/GenBank/DDBJ databases">
        <authorList>
            <person name="Amaro Gonzalez C."/>
        </authorList>
    </citation>
    <scope>NUCLEOTIDE SEQUENCE</scope>
</reference>
<protein>
    <submittedName>
        <fullName evidence="2">Uncharacterized protein</fullName>
    </submittedName>
</protein>
<reference evidence="2" key="2">
    <citation type="journal article" date="2015" name="Fish Shellfish Immunol.">
        <title>Early steps in the European eel (Anguilla anguilla)-Vibrio vulnificus interaction in the gills: Role of the RtxA13 toxin.</title>
        <authorList>
            <person name="Callol A."/>
            <person name="Pajuelo D."/>
            <person name="Ebbesson L."/>
            <person name="Teles M."/>
            <person name="MacKenzie S."/>
            <person name="Amaro C."/>
        </authorList>
    </citation>
    <scope>NUCLEOTIDE SEQUENCE</scope>
</reference>
<organism evidence="2">
    <name type="scientific">Anguilla anguilla</name>
    <name type="common">European freshwater eel</name>
    <name type="synonym">Muraena anguilla</name>
    <dbReference type="NCBI Taxonomy" id="7936"/>
    <lineage>
        <taxon>Eukaryota</taxon>
        <taxon>Metazoa</taxon>
        <taxon>Chordata</taxon>
        <taxon>Craniata</taxon>
        <taxon>Vertebrata</taxon>
        <taxon>Euteleostomi</taxon>
        <taxon>Actinopterygii</taxon>
        <taxon>Neopterygii</taxon>
        <taxon>Teleostei</taxon>
        <taxon>Anguilliformes</taxon>
        <taxon>Anguillidae</taxon>
        <taxon>Anguilla</taxon>
    </lineage>
</organism>